<dbReference type="InterPro" id="IPR030385">
    <property type="entry name" value="G_IRG_dom"/>
</dbReference>
<dbReference type="GO" id="GO:0016020">
    <property type="term" value="C:membrane"/>
    <property type="evidence" value="ECO:0007669"/>
    <property type="project" value="InterPro"/>
</dbReference>
<name>A0A6J8C8Z7_MYTCO</name>
<keyword evidence="2" id="KW-0547">Nucleotide-binding</keyword>
<dbReference type="InterPro" id="IPR027417">
    <property type="entry name" value="P-loop_NTPase"/>
</dbReference>
<evidence type="ECO:0000313" key="7">
    <source>
        <dbReference type="Proteomes" id="UP000507470"/>
    </source>
</evidence>
<dbReference type="PROSITE" id="PS51716">
    <property type="entry name" value="G_IRG"/>
    <property type="match status" value="1"/>
</dbReference>
<dbReference type="InterPro" id="IPR051515">
    <property type="entry name" value="IRG"/>
</dbReference>
<gene>
    <name evidence="6" type="ORF">MCOR_26882</name>
</gene>
<dbReference type="Proteomes" id="UP000507470">
    <property type="component" value="Unassembled WGS sequence"/>
</dbReference>
<dbReference type="SUPFAM" id="SSF52540">
    <property type="entry name" value="P-loop containing nucleoside triphosphate hydrolases"/>
    <property type="match status" value="1"/>
</dbReference>
<dbReference type="Pfam" id="PF05049">
    <property type="entry name" value="IIGP"/>
    <property type="match status" value="1"/>
</dbReference>
<keyword evidence="4" id="KW-0342">GTP-binding</keyword>
<dbReference type="PANTHER" id="PTHR32341">
    <property type="entry name" value="INTERFERON-INDUCIBLE GTPASE"/>
    <property type="match status" value="1"/>
</dbReference>
<dbReference type="EMBL" id="CACVKT020004859">
    <property type="protein sequence ID" value="CAC5391906.1"/>
    <property type="molecule type" value="Genomic_DNA"/>
</dbReference>
<dbReference type="InterPro" id="IPR007743">
    <property type="entry name" value="Immunity-related_GTPase-like"/>
</dbReference>
<evidence type="ECO:0000256" key="1">
    <source>
        <dbReference type="ARBA" id="ARBA00005429"/>
    </source>
</evidence>
<evidence type="ECO:0000256" key="2">
    <source>
        <dbReference type="ARBA" id="ARBA00022741"/>
    </source>
</evidence>
<reference evidence="6 7" key="1">
    <citation type="submission" date="2020-06" db="EMBL/GenBank/DDBJ databases">
        <authorList>
            <person name="Li R."/>
            <person name="Bekaert M."/>
        </authorList>
    </citation>
    <scope>NUCLEOTIDE SEQUENCE [LARGE SCALE GENOMIC DNA]</scope>
    <source>
        <strain evidence="7">wild</strain>
    </source>
</reference>
<organism evidence="6 7">
    <name type="scientific">Mytilus coruscus</name>
    <name type="common">Sea mussel</name>
    <dbReference type="NCBI Taxonomy" id="42192"/>
    <lineage>
        <taxon>Eukaryota</taxon>
        <taxon>Metazoa</taxon>
        <taxon>Spiralia</taxon>
        <taxon>Lophotrochozoa</taxon>
        <taxon>Mollusca</taxon>
        <taxon>Bivalvia</taxon>
        <taxon>Autobranchia</taxon>
        <taxon>Pteriomorphia</taxon>
        <taxon>Mytilida</taxon>
        <taxon>Mytiloidea</taxon>
        <taxon>Mytilidae</taxon>
        <taxon>Mytilinae</taxon>
        <taxon>Mytilus</taxon>
    </lineage>
</organism>
<dbReference type="GO" id="GO:0005525">
    <property type="term" value="F:GTP binding"/>
    <property type="evidence" value="ECO:0007669"/>
    <property type="project" value="UniProtKB-KW"/>
</dbReference>
<dbReference type="GO" id="GO:0016787">
    <property type="term" value="F:hydrolase activity"/>
    <property type="evidence" value="ECO:0007669"/>
    <property type="project" value="UniProtKB-KW"/>
</dbReference>
<keyword evidence="3" id="KW-0378">Hydrolase</keyword>
<dbReference type="PANTHER" id="PTHR32341:SF10">
    <property type="entry name" value="INTERFERON-INDUCIBLE GTPASE 5"/>
    <property type="match status" value="1"/>
</dbReference>
<dbReference type="Gene3D" id="3.40.50.300">
    <property type="entry name" value="P-loop containing nucleotide triphosphate hydrolases"/>
    <property type="match status" value="1"/>
</dbReference>
<feature type="domain" description="IRG-type G" evidence="5">
    <location>
        <begin position="56"/>
        <end position="256"/>
    </location>
</feature>
<comment type="similarity">
    <text evidence="1">Belongs to the TRAFAC class dynamin-like GTPase superfamily. IRG family.</text>
</comment>
<keyword evidence="7" id="KW-1185">Reference proteome</keyword>
<dbReference type="OrthoDB" id="6105296at2759"/>
<protein>
    <recommendedName>
        <fullName evidence="5">IRG-type G domain-containing protein</fullName>
    </recommendedName>
</protein>
<evidence type="ECO:0000256" key="4">
    <source>
        <dbReference type="ARBA" id="ARBA00023134"/>
    </source>
</evidence>
<proteinExistence type="inferred from homology"/>
<sequence>MDGLWEEKEDVDAFCNWTPDEDVKHIHQEITEFIAKKGVQFLFDFIEKKSNEWKDAKIQIGILGESGSGKSSFLNTIRGLKRGDEGFADQGYKGNTTSKSTKYTIKDNPNIIFTDGVGCGTIQYKRDSEYLKSLEIEKLDFVLLMSNRNFSQDDAWFAKEICKMGKPLFFVRTKFDEILRSAKVDGISGDFDQLMAAILKTLSQKKRAALLYSIPPLSHKVIKEKKEELIRRVYVVSILSAAAAAVPIPGVDVCVDFSVLYFEIQFYLKEFSLTEDKIESTCKRLKMNYQELLSKLPRVRNFLVTGIKAIIIASIKSELAEKTTEVMAN</sequence>
<evidence type="ECO:0000313" key="6">
    <source>
        <dbReference type="EMBL" id="CAC5391906.1"/>
    </source>
</evidence>
<dbReference type="AlphaFoldDB" id="A0A6J8C8Z7"/>
<evidence type="ECO:0000259" key="5">
    <source>
        <dbReference type="PROSITE" id="PS51716"/>
    </source>
</evidence>
<accession>A0A6J8C8Z7</accession>
<evidence type="ECO:0000256" key="3">
    <source>
        <dbReference type="ARBA" id="ARBA00022801"/>
    </source>
</evidence>